<sequence length="458" mass="51361">MSMSSLLNLNSLGKICGSSHSNEMVVLDRVKRKNSVRRMSIIEDGELAEVLYLIPKQSMMEQLPFLNPNDYILCEKLASIPAEMSVLHTPGSSHPNSPARKRIIQCFRCGEPCKGEVLRVQANHFHIKCFTCKVCGCDLAKTGFFMKNGECLCPLDFQRLHGTLCSNCGEFVEGEVVSVLGKTYHPSCFVCTICKRAFPAGDCVTFSGKDCLCQRCNRPVSFTTNDHKYSSNCSGCGRDIKNGQALLALGGQWHLGCFKCKTCRKVLSGEYISKQGTNIIIPPVQDAADVTECSKKVKKCISKGQQFGTQTAETTAELRTVTGVVLFPPLVFDDAYLAKVDNEIIDYRDLAAIPRVKAIYDIEHPDMISYKCVNNNSSTLDKKSNRQDRQSSAEVYTYEMLTVANRGRVKLPKDVDRTRLERHLSPDSFFEIFGMGIEEFDRLPLWKRNDMKRKVNLF</sequence>
<keyword evidence="2" id="KW-1185">Reference proteome</keyword>
<dbReference type="Proteomes" id="UP000805704">
    <property type="component" value="Chromosome 18"/>
</dbReference>
<protein>
    <submittedName>
        <fullName evidence="1">Actin-binding LIM protein 1</fullName>
    </submittedName>
</protein>
<name>A0ACB7F3T9_NIBAL</name>
<accession>A0ACB7F3T9</accession>
<gene>
    <name evidence="1" type="primary">ABLIM1.2</name>
    <name evidence="1" type="ORF">GBF38_011747</name>
</gene>
<proteinExistence type="predicted"/>
<reference evidence="1" key="1">
    <citation type="submission" date="2020-04" db="EMBL/GenBank/DDBJ databases">
        <title>A chromosome-scale assembly and high-density genetic map of the yellow drum (Nibea albiflora) genome.</title>
        <authorList>
            <person name="Xu D."/>
            <person name="Zhang W."/>
            <person name="Chen R."/>
            <person name="Tan P."/>
            <person name="Wang L."/>
            <person name="Song H."/>
            <person name="Tian L."/>
            <person name="Zhu Q."/>
            <person name="Wang B."/>
        </authorList>
    </citation>
    <scope>NUCLEOTIDE SEQUENCE</scope>
    <source>
        <strain evidence="1">ZJHYS-2018</strain>
    </source>
</reference>
<dbReference type="EMBL" id="CM024806">
    <property type="protein sequence ID" value="KAG8009128.1"/>
    <property type="molecule type" value="Genomic_DNA"/>
</dbReference>
<organism evidence="1 2">
    <name type="scientific">Nibea albiflora</name>
    <name type="common">Yellow drum</name>
    <name type="synonym">Corvina albiflora</name>
    <dbReference type="NCBI Taxonomy" id="240163"/>
    <lineage>
        <taxon>Eukaryota</taxon>
        <taxon>Metazoa</taxon>
        <taxon>Chordata</taxon>
        <taxon>Craniata</taxon>
        <taxon>Vertebrata</taxon>
        <taxon>Euteleostomi</taxon>
        <taxon>Actinopterygii</taxon>
        <taxon>Neopterygii</taxon>
        <taxon>Teleostei</taxon>
        <taxon>Neoteleostei</taxon>
        <taxon>Acanthomorphata</taxon>
        <taxon>Eupercaria</taxon>
        <taxon>Sciaenidae</taxon>
        <taxon>Nibea</taxon>
    </lineage>
</organism>
<evidence type="ECO:0000313" key="1">
    <source>
        <dbReference type="EMBL" id="KAG8009128.1"/>
    </source>
</evidence>
<comment type="caution">
    <text evidence="1">The sequence shown here is derived from an EMBL/GenBank/DDBJ whole genome shotgun (WGS) entry which is preliminary data.</text>
</comment>
<evidence type="ECO:0000313" key="2">
    <source>
        <dbReference type="Proteomes" id="UP000805704"/>
    </source>
</evidence>